<dbReference type="PRINTS" id="PR00634">
    <property type="entry name" value="BETALLERGEN"/>
</dbReference>
<evidence type="ECO:0000259" key="2">
    <source>
        <dbReference type="Pfam" id="PF00407"/>
    </source>
</evidence>
<dbReference type="InterPro" id="IPR024949">
    <property type="entry name" value="Bet_v_I_allergen"/>
</dbReference>
<protein>
    <submittedName>
        <fullName evidence="3">Pathogenesis-related protein sth-2</fullName>
    </submittedName>
</protein>
<dbReference type="GO" id="GO:0009738">
    <property type="term" value="P:abscisic acid-activated signaling pathway"/>
    <property type="evidence" value="ECO:0007669"/>
    <property type="project" value="InterPro"/>
</dbReference>
<dbReference type="SUPFAM" id="SSF55961">
    <property type="entry name" value="Bet v1-like"/>
    <property type="match status" value="1"/>
</dbReference>
<evidence type="ECO:0000256" key="1">
    <source>
        <dbReference type="ARBA" id="ARBA00009744"/>
    </source>
</evidence>
<dbReference type="GO" id="GO:0004864">
    <property type="term" value="F:protein phosphatase inhibitor activity"/>
    <property type="evidence" value="ECO:0007669"/>
    <property type="project" value="InterPro"/>
</dbReference>
<dbReference type="InterPro" id="IPR050279">
    <property type="entry name" value="Plant_def-hormone_signal"/>
</dbReference>
<comment type="similarity">
    <text evidence="1">Belongs to the BetVI family.</text>
</comment>
<dbReference type="Pfam" id="PF00407">
    <property type="entry name" value="Bet_v_1"/>
    <property type="match status" value="1"/>
</dbReference>
<name>A0AAW0JZL4_QUESU</name>
<dbReference type="InterPro" id="IPR000916">
    <property type="entry name" value="Bet_v_I/MLP"/>
</dbReference>
<dbReference type="GO" id="GO:0038023">
    <property type="term" value="F:signaling receptor activity"/>
    <property type="evidence" value="ECO:0007669"/>
    <property type="project" value="InterPro"/>
</dbReference>
<dbReference type="EMBL" id="PKMF04000435">
    <property type="protein sequence ID" value="KAK7831895.1"/>
    <property type="molecule type" value="Genomic_DNA"/>
</dbReference>
<accession>A0AAW0JZL4</accession>
<evidence type="ECO:0000313" key="3">
    <source>
        <dbReference type="EMBL" id="KAK7831895.1"/>
    </source>
</evidence>
<dbReference type="GO" id="GO:0005737">
    <property type="term" value="C:cytoplasm"/>
    <property type="evidence" value="ECO:0007669"/>
    <property type="project" value="TreeGrafter"/>
</dbReference>
<dbReference type="PANTHER" id="PTHR31213">
    <property type="entry name" value="OS08G0374000 PROTEIN-RELATED"/>
    <property type="match status" value="1"/>
</dbReference>
<dbReference type="GO" id="GO:0010427">
    <property type="term" value="F:abscisic acid binding"/>
    <property type="evidence" value="ECO:0007669"/>
    <property type="project" value="InterPro"/>
</dbReference>
<dbReference type="GO" id="GO:0005634">
    <property type="term" value="C:nucleus"/>
    <property type="evidence" value="ECO:0007669"/>
    <property type="project" value="TreeGrafter"/>
</dbReference>
<dbReference type="Proteomes" id="UP000237347">
    <property type="component" value="Unassembled WGS sequence"/>
</dbReference>
<gene>
    <name evidence="3" type="primary">STH-2</name>
    <name evidence="3" type="ORF">CFP56_027018</name>
</gene>
<reference evidence="3 4" key="1">
    <citation type="journal article" date="2018" name="Sci. Data">
        <title>The draft genome sequence of cork oak.</title>
        <authorList>
            <person name="Ramos A.M."/>
            <person name="Usie A."/>
            <person name="Barbosa P."/>
            <person name="Barros P.M."/>
            <person name="Capote T."/>
            <person name="Chaves I."/>
            <person name="Simoes F."/>
            <person name="Abreu I."/>
            <person name="Carrasquinho I."/>
            <person name="Faro C."/>
            <person name="Guimaraes J.B."/>
            <person name="Mendonca D."/>
            <person name="Nobrega F."/>
            <person name="Rodrigues L."/>
            <person name="Saibo N.J.M."/>
            <person name="Varela M.C."/>
            <person name="Egas C."/>
            <person name="Matos J."/>
            <person name="Miguel C.M."/>
            <person name="Oliveira M.M."/>
            <person name="Ricardo C.P."/>
            <person name="Goncalves S."/>
        </authorList>
    </citation>
    <scope>NUCLEOTIDE SEQUENCE [LARGE SCALE GENOMIC DNA]</scope>
    <source>
        <strain evidence="4">cv. HL8</strain>
    </source>
</reference>
<sequence length="217" mass="24516">MTSHNNTKGDINLKDEDIKAGKDKAIGMYKVVEEYLLANPDTRKMGVISFAQEYESPIDPGRLFKALIVDSHNLCPKLMSQSINSIDIIEGDGDVGSIKQINFAQGDVLGEKLKSIKYEVKFVADEHGGCICKMLSEYYSDQEIEFKDEDIEFGKERATEMYKVVEAYLLTNPHTYTRKMGVISFAQEYESPIDPGRLFKALIVDSHNLCPKLMFSH</sequence>
<dbReference type="InterPro" id="IPR023393">
    <property type="entry name" value="START-like_dom_sf"/>
</dbReference>
<proteinExistence type="inferred from homology"/>
<keyword evidence="4" id="KW-1185">Reference proteome</keyword>
<comment type="caution">
    <text evidence="3">The sequence shown here is derived from an EMBL/GenBank/DDBJ whole genome shotgun (WGS) entry which is preliminary data.</text>
</comment>
<dbReference type="Gene3D" id="3.30.530.20">
    <property type="match status" value="4"/>
</dbReference>
<organism evidence="3 4">
    <name type="scientific">Quercus suber</name>
    <name type="common">Cork oak</name>
    <dbReference type="NCBI Taxonomy" id="58331"/>
    <lineage>
        <taxon>Eukaryota</taxon>
        <taxon>Viridiplantae</taxon>
        <taxon>Streptophyta</taxon>
        <taxon>Embryophyta</taxon>
        <taxon>Tracheophyta</taxon>
        <taxon>Spermatophyta</taxon>
        <taxon>Magnoliopsida</taxon>
        <taxon>eudicotyledons</taxon>
        <taxon>Gunneridae</taxon>
        <taxon>Pentapetalae</taxon>
        <taxon>rosids</taxon>
        <taxon>fabids</taxon>
        <taxon>Fagales</taxon>
        <taxon>Fagaceae</taxon>
        <taxon>Quercus</taxon>
    </lineage>
</organism>
<feature type="domain" description="Bet v I/Major latex protein" evidence="2">
    <location>
        <begin position="45"/>
        <end position="107"/>
    </location>
</feature>
<dbReference type="PANTHER" id="PTHR31213:SF157">
    <property type="entry name" value="MAJOR ALLERGEN MAL D 1-LIKE"/>
    <property type="match status" value="1"/>
</dbReference>
<dbReference type="AlphaFoldDB" id="A0AAW0JZL4"/>
<evidence type="ECO:0000313" key="4">
    <source>
        <dbReference type="Proteomes" id="UP000237347"/>
    </source>
</evidence>
<dbReference type="CDD" id="cd07816">
    <property type="entry name" value="Bet_v1-like"/>
    <property type="match status" value="1"/>
</dbReference>
<dbReference type="GO" id="GO:0006952">
    <property type="term" value="P:defense response"/>
    <property type="evidence" value="ECO:0007669"/>
    <property type="project" value="InterPro"/>
</dbReference>